<protein>
    <submittedName>
        <fullName evidence="2">Uncharacterized protein</fullName>
    </submittedName>
</protein>
<dbReference type="RefSeq" id="WP_268236245.1">
    <property type="nucleotide sequence ID" value="NZ_BMGP01000003.1"/>
</dbReference>
<sequence>MSDITHHLFDATITVVALWAIISVPVAIALGQVIRIRDQH</sequence>
<name>A0A917EX58_9MICO</name>
<dbReference type="AlphaFoldDB" id="A0A917EX58"/>
<dbReference type="Proteomes" id="UP000598775">
    <property type="component" value="Unassembled WGS sequence"/>
</dbReference>
<comment type="caution">
    <text evidence="2">The sequence shown here is derived from an EMBL/GenBank/DDBJ whole genome shotgun (WGS) entry which is preliminary data.</text>
</comment>
<proteinExistence type="predicted"/>
<accession>A0A917EX58</accession>
<evidence type="ECO:0000256" key="1">
    <source>
        <dbReference type="SAM" id="Phobius"/>
    </source>
</evidence>
<keyword evidence="1" id="KW-1133">Transmembrane helix</keyword>
<feature type="transmembrane region" description="Helical" evidence="1">
    <location>
        <begin position="12"/>
        <end position="34"/>
    </location>
</feature>
<gene>
    <name evidence="2" type="ORF">GCM10011399_21250</name>
</gene>
<keyword evidence="1" id="KW-0812">Transmembrane</keyword>
<keyword evidence="1" id="KW-0472">Membrane</keyword>
<reference evidence="2 3" key="1">
    <citation type="journal article" date="2014" name="Int. J. Syst. Evol. Microbiol.">
        <title>Complete genome sequence of Corynebacterium casei LMG S-19264T (=DSM 44701T), isolated from a smear-ripened cheese.</title>
        <authorList>
            <consortium name="US DOE Joint Genome Institute (JGI-PGF)"/>
            <person name="Walter F."/>
            <person name="Albersmeier A."/>
            <person name="Kalinowski J."/>
            <person name="Ruckert C."/>
        </authorList>
    </citation>
    <scope>NUCLEOTIDE SEQUENCE [LARGE SCALE GENOMIC DNA]</scope>
    <source>
        <strain evidence="2 3">CGMCC 1.12976</strain>
    </source>
</reference>
<keyword evidence="3" id="KW-1185">Reference proteome</keyword>
<evidence type="ECO:0000313" key="3">
    <source>
        <dbReference type="Proteomes" id="UP000598775"/>
    </source>
</evidence>
<evidence type="ECO:0000313" key="2">
    <source>
        <dbReference type="EMBL" id="GGF27705.1"/>
    </source>
</evidence>
<dbReference type="EMBL" id="BMGP01000003">
    <property type="protein sequence ID" value="GGF27705.1"/>
    <property type="molecule type" value="Genomic_DNA"/>
</dbReference>
<organism evidence="2 3">
    <name type="scientific">Subtercola lobariae</name>
    <dbReference type="NCBI Taxonomy" id="1588641"/>
    <lineage>
        <taxon>Bacteria</taxon>
        <taxon>Bacillati</taxon>
        <taxon>Actinomycetota</taxon>
        <taxon>Actinomycetes</taxon>
        <taxon>Micrococcales</taxon>
        <taxon>Microbacteriaceae</taxon>
        <taxon>Subtercola</taxon>
    </lineage>
</organism>